<dbReference type="RefSeq" id="WP_189333908.1">
    <property type="nucleotide sequence ID" value="NZ_AP023356.1"/>
</dbReference>
<evidence type="ECO:0000313" key="2">
    <source>
        <dbReference type="EMBL" id="BCJ46415.1"/>
    </source>
</evidence>
<evidence type="ECO:0000313" key="3">
    <source>
        <dbReference type="Proteomes" id="UP000676967"/>
    </source>
</evidence>
<feature type="transmembrane region" description="Helical" evidence="1">
    <location>
        <begin position="139"/>
        <end position="157"/>
    </location>
</feature>
<dbReference type="EMBL" id="AP023356">
    <property type="protein sequence ID" value="BCJ46415.1"/>
    <property type="molecule type" value="Genomic_DNA"/>
</dbReference>
<keyword evidence="1" id="KW-0472">Membrane</keyword>
<accession>A0ABM7M433</accession>
<sequence length="450" mass="46621">MDDEPVAGPGARVAGQLVAVWLFGAIAPLVSGGFLLAAVWGGGPAAQVLAPVVLAADVGVLFLIARLTREATWLGATTGRLMLWAVLVAGLGAALWGLGWGVSDAAGLGLSRGDLGILLFGGLAFALIAGLLARPWPVPVAAAVLLTVLAAAGLLGLRASAPDDLTERLAHAGKQRDEFWAVQIPGYRPVGAVAYGPWAGGGEFEPVDPALIPPVRFYTVHTQPFEPAGHPWTCAGTAGYATRSGAFTTTVGTCAAEPGGLLHLTSDSGGSHGYLRRAGATLITVEGVDTVDRATLRAAVRAARPASAAELRVHPAAGDMPFVAPATGYRLQGFSERGATYEPADGISGIEDAMIGLQVRSVTAPSVCPLDYTCTTEPDGLIYQRARGWHAYVQQRSPHLVEVHGGLAVDRSRLRDAVLAARPATDAELRALLPEPAPRGPIDGLRRRLR</sequence>
<keyword evidence="3" id="KW-1185">Reference proteome</keyword>
<reference evidence="2 3" key="1">
    <citation type="submission" date="2020-08" db="EMBL/GenBank/DDBJ databases">
        <title>Whole genome shotgun sequence of Actinoplanes ianthinogenes NBRC 13996.</title>
        <authorList>
            <person name="Komaki H."/>
            <person name="Tamura T."/>
        </authorList>
    </citation>
    <scope>NUCLEOTIDE SEQUENCE [LARGE SCALE GENOMIC DNA]</scope>
    <source>
        <strain evidence="2 3">NBRC 13996</strain>
    </source>
</reference>
<keyword evidence="1" id="KW-0812">Transmembrane</keyword>
<feature type="transmembrane region" description="Helical" evidence="1">
    <location>
        <begin position="115"/>
        <end position="133"/>
    </location>
</feature>
<organism evidence="2 3">
    <name type="scientific">Actinoplanes ianthinogenes</name>
    <dbReference type="NCBI Taxonomy" id="122358"/>
    <lineage>
        <taxon>Bacteria</taxon>
        <taxon>Bacillati</taxon>
        <taxon>Actinomycetota</taxon>
        <taxon>Actinomycetes</taxon>
        <taxon>Micromonosporales</taxon>
        <taxon>Micromonosporaceae</taxon>
        <taxon>Actinoplanes</taxon>
    </lineage>
</organism>
<protein>
    <submittedName>
        <fullName evidence="2">Uncharacterized protein</fullName>
    </submittedName>
</protein>
<feature type="transmembrane region" description="Helical" evidence="1">
    <location>
        <begin position="81"/>
        <end position="103"/>
    </location>
</feature>
<name>A0ABM7M433_9ACTN</name>
<keyword evidence="1" id="KW-1133">Transmembrane helix</keyword>
<evidence type="ECO:0000256" key="1">
    <source>
        <dbReference type="SAM" id="Phobius"/>
    </source>
</evidence>
<dbReference type="Proteomes" id="UP000676967">
    <property type="component" value="Chromosome"/>
</dbReference>
<feature type="transmembrane region" description="Helical" evidence="1">
    <location>
        <begin position="48"/>
        <end position="69"/>
    </location>
</feature>
<feature type="transmembrane region" description="Helical" evidence="1">
    <location>
        <begin position="20"/>
        <end position="41"/>
    </location>
</feature>
<gene>
    <name evidence="2" type="ORF">Aiant_70720</name>
</gene>
<proteinExistence type="predicted"/>